<feature type="domain" description="Glycosyl transferase family 1" evidence="1">
    <location>
        <begin position="188"/>
        <end position="336"/>
    </location>
</feature>
<dbReference type="AlphaFoldDB" id="A0A248VTV8"/>
<keyword evidence="4" id="KW-1185">Reference proteome</keyword>
<dbReference type="PANTHER" id="PTHR12526">
    <property type="entry name" value="GLYCOSYLTRANSFERASE"/>
    <property type="match status" value="1"/>
</dbReference>
<accession>A0A248VTV8</accession>
<dbReference type="CDD" id="cd03820">
    <property type="entry name" value="GT4_AmsD-like"/>
    <property type="match status" value="1"/>
</dbReference>
<evidence type="ECO:0000313" key="4">
    <source>
        <dbReference type="Proteomes" id="UP000215158"/>
    </source>
</evidence>
<dbReference type="OrthoDB" id="570545at2"/>
<dbReference type="Pfam" id="PF13579">
    <property type="entry name" value="Glyco_trans_4_4"/>
    <property type="match status" value="1"/>
</dbReference>
<evidence type="ECO:0000313" key="3">
    <source>
        <dbReference type="EMBL" id="ASW01800.1"/>
    </source>
</evidence>
<name>A0A248VTV8_9BURK</name>
<dbReference type="KEGG" id="parb:CJU94_27030"/>
<evidence type="ECO:0000259" key="1">
    <source>
        <dbReference type="Pfam" id="PF00534"/>
    </source>
</evidence>
<organism evidence="3 4">
    <name type="scientific">Paraburkholderia aromaticivorans</name>
    <dbReference type="NCBI Taxonomy" id="2026199"/>
    <lineage>
        <taxon>Bacteria</taxon>
        <taxon>Pseudomonadati</taxon>
        <taxon>Pseudomonadota</taxon>
        <taxon>Betaproteobacteria</taxon>
        <taxon>Burkholderiales</taxon>
        <taxon>Burkholderiaceae</taxon>
        <taxon>Paraburkholderia</taxon>
    </lineage>
</organism>
<dbReference type="GO" id="GO:0016757">
    <property type="term" value="F:glycosyltransferase activity"/>
    <property type="evidence" value="ECO:0007669"/>
    <property type="project" value="InterPro"/>
</dbReference>
<feature type="domain" description="Glycosyltransferase subfamily 4-like N-terminal" evidence="2">
    <location>
        <begin position="13"/>
        <end position="170"/>
    </location>
</feature>
<dbReference type="SUPFAM" id="SSF53756">
    <property type="entry name" value="UDP-Glycosyltransferase/glycogen phosphorylase"/>
    <property type="match status" value="1"/>
</dbReference>
<evidence type="ECO:0008006" key="5">
    <source>
        <dbReference type="Google" id="ProtNLM"/>
    </source>
</evidence>
<dbReference type="Pfam" id="PF00534">
    <property type="entry name" value="Glycos_transf_1"/>
    <property type="match status" value="1"/>
</dbReference>
<evidence type="ECO:0000259" key="2">
    <source>
        <dbReference type="Pfam" id="PF13579"/>
    </source>
</evidence>
<proteinExistence type="predicted"/>
<dbReference type="RefSeq" id="WP_095421693.1">
    <property type="nucleotide sequence ID" value="NZ_CP022990.1"/>
</dbReference>
<reference evidence="3 4" key="1">
    <citation type="submission" date="2017-08" db="EMBL/GenBank/DDBJ databases">
        <title>Identification and genetic characteristics of simultaneous BTEX- and naphthalene-degrading Paraburkholderia sp. BN5 isolated from petroleum-contaminated soil.</title>
        <authorList>
            <person name="Lee Y."/>
            <person name="Jeon C.O."/>
        </authorList>
    </citation>
    <scope>NUCLEOTIDE SEQUENCE [LARGE SCALE GENOMIC DNA]</scope>
    <source>
        <strain evidence="3 4">BN5</strain>
    </source>
</reference>
<dbReference type="InterPro" id="IPR028098">
    <property type="entry name" value="Glyco_trans_4-like_N"/>
</dbReference>
<protein>
    <recommendedName>
        <fullName evidence="5">Glycosyl transferase</fullName>
    </recommendedName>
</protein>
<dbReference type="EMBL" id="CP022990">
    <property type="protein sequence ID" value="ASW01800.1"/>
    <property type="molecule type" value="Genomic_DNA"/>
</dbReference>
<dbReference type="InterPro" id="IPR001296">
    <property type="entry name" value="Glyco_trans_1"/>
</dbReference>
<sequence>MKIVVVVNSLGSGGAERVATTLANAWADAGAKVQLVATYSGRGTIFYPVGPGVAVRFLADMVPGRSAGKLFFFLRLGKLRQIIRSERPTVVVSHLTNVNVMTILATCLLRVPLIICEHNNPLVDGRSLFWRIASRLTYRFASCVSVLTHDVVAPYKALLPGVGNMAVIPNPLPADMPSAPMRPNGASGRFRVVGVGRLQYQKQFDLLIRMFSRLSKEFDNWDLYIWGEGPERPALEELIDQLGLRRRVFLPGRTNALWEELANCDLFALSSRFEGWSMALMEAMALGLPAVAFDCPSGPRDLTERGVSGRLVENGNADDFVAALRSMMSKSSADRQSLGRLGADSVRGRFSLARVTALWDAEFRKIGVLEEVR</sequence>
<gene>
    <name evidence="3" type="ORF">CJU94_27030</name>
</gene>
<dbReference type="Proteomes" id="UP000215158">
    <property type="component" value="Chromosome 2"/>
</dbReference>
<dbReference type="Gene3D" id="3.40.50.2000">
    <property type="entry name" value="Glycogen Phosphorylase B"/>
    <property type="match status" value="2"/>
</dbReference>